<dbReference type="PROSITE" id="PS00028">
    <property type="entry name" value="ZINC_FINGER_C2H2_1"/>
    <property type="match status" value="1"/>
</dbReference>
<keyword evidence="14" id="KW-1185">Reference proteome</keyword>
<gene>
    <name evidence="13" type="ORF">B2J93_3730</name>
</gene>
<protein>
    <submittedName>
        <fullName evidence="13">Early growth response protein</fullName>
    </submittedName>
</protein>
<evidence type="ECO:0000256" key="9">
    <source>
        <dbReference type="ARBA" id="ARBA00023242"/>
    </source>
</evidence>
<keyword evidence="9" id="KW-0539">Nucleus</keyword>
<dbReference type="InterPro" id="IPR013087">
    <property type="entry name" value="Znf_C2H2_type"/>
</dbReference>
<evidence type="ECO:0000313" key="13">
    <source>
        <dbReference type="EMBL" id="OWP00319.1"/>
    </source>
</evidence>
<evidence type="ECO:0000256" key="6">
    <source>
        <dbReference type="ARBA" id="ARBA00023015"/>
    </source>
</evidence>
<evidence type="ECO:0000256" key="5">
    <source>
        <dbReference type="ARBA" id="ARBA00022833"/>
    </source>
</evidence>
<evidence type="ECO:0000313" key="14">
    <source>
        <dbReference type="Proteomes" id="UP000242519"/>
    </source>
</evidence>
<dbReference type="GO" id="GO:0006351">
    <property type="term" value="P:DNA-templated transcription"/>
    <property type="evidence" value="ECO:0007669"/>
    <property type="project" value="InterPro"/>
</dbReference>
<dbReference type="Pfam" id="PF04082">
    <property type="entry name" value="Fungal_trans"/>
    <property type="match status" value="1"/>
</dbReference>
<dbReference type="FunFam" id="3.30.160.60:FF:000045">
    <property type="entry name" value="ZFP69 zinc finger protein B"/>
    <property type="match status" value="1"/>
</dbReference>
<dbReference type="PANTHER" id="PTHR47660:SF2">
    <property type="entry name" value="TRANSCRIPTION FACTOR WITH C2H2 AND ZN(2)-CYS(6) DNA BINDING DOMAIN (EUROFUNG)"/>
    <property type="match status" value="1"/>
</dbReference>
<keyword evidence="3" id="KW-0677">Repeat</keyword>
<comment type="subcellular location">
    <subcellularLocation>
        <location evidence="1">Nucleus</location>
    </subcellularLocation>
</comment>
<keyword evidence="5" id="KW-0862">Zinc</keyword>
<sequence length="694" mass="76623">MPPHECSYCERSFNRAEHLLRHVRSHTKEKPFKCGACGKGYSREATFSEGSGYRGDLGSNGDDLLPPRHRTPILSTPPTALEIPNATPTYPVADFTLGSQVWGFHSMGFMDDASLWAANHGFLASGIDTTGAPLSSLPDTDVSQLEPLGNHHHGRGQQDARGTGTAPPAAIDVRELWFTRIPRTTEKQHYPQLSPSISNSGPAASPSESEIVDEECRRELRKALVRPIYQEDFLPSSSFLNICVRRFLKCFNPIFPILHAPTFQPTAENGPLLVSMASVGCLFLGSADAVQRGIRMFEGLNRFILTSNNTSKHARGDMFAMIQAAVIGQTFAMLSGDARHFAIFESYHGSIIAFARRENIFDSGHTITGPLENLSGEELEMAWKQWIREEEILRIVPALRIHDAELSSLLHRDSLLKHAKPMRQSIATHRAFGAATAPEWLSAIRAAESPAPEGNTRPNSVQDSFTAHIQLESRAVCIAEDRREGRLDAATSSAHQQALIDWHEAYSDVLAEGVSDRMCLIALWHWVYMSLFVDVEKLELAIGRDGPEKSPDAISYVRRWAETPDAARCMMHAFFLQKNLQALRFDDIPALHVPRLLFSAAVAWYCYIHNGPGNNPLDPSGTLFNTSFLELRVMTASNAGQLSCIANLTWNQSATSSIIAATVCELGCQLRRINEWGLAGKFASVVARLLDAEA</sequence>
<evidence type="ECO:0000256" key="3">
    <source>
        <dbReference type="ARBA" id="ARBA00022737"/>
    </source>
</evidence>
<dbReference type="GO" id="GO:0008270">
    <property type="term" value="F:zinc ion binding"/>
    <property type="evidence" value="ECO:0007669"/>
    <property type="project" value="UniProtKB-KW"/>
</dbReference>
<evidence type="ECO:0000256" key="4">
    <source>
        <dbReference type="ARBA" id="ARBA00022771"/>
    </source>
</evidence>
<accession>A0A218YWV4</accession>
<feature type="domain" description="C2H2-type" evidence="12">
    <location>
        <begin position="4"/>
        <end position="31"/>
    </location>
</feature>
<evidence type="ECO:0000256" key="11">
    <source>
        <dbReference type="SAM" id="MobiDB-lite"/>
    </source>
</evidence>
<dbReference type="SMART" id="SM00355">
    <property type="entry name" value="ZnF_C2H2"/>
    <property type="match status" value="1"/>
</dbReference>
<proteinExistence type="predicted"/>
<evidence type="ECO:0000256" key="1">
    <source>
        <dbReference type="ARBA" id="ARBA00004123"/>
    </source>
</evidence>
<keyword evidence="8" id="KW-0804">Transcription</keyword>
<keyword evidence="2" id="KW-0479">Metal-binding</keyword>
<feature type="compositionally biased region" description="Polar residues" evidence="11">
    <location>
        <begin position="191"/>
        <end position="208"/>
    </location>
</feature>
<name>A0A218YWV4_9HELO</name>
<feature type="region of interest" description="Disordered" evidence="11">
    <location>
        <begin position="134"/>
        <end position="166"/>
    </location>
</feature>
<reference evidence="13 14" key="1">
    <citation type="submission" date="2017-04" db="EMBL/GenBank/DDBJ databases">
        <title>Draft genome sequence of Marssonina coronaria NL1: causal agent of apple blotch.</title>
        <authorList>
            <person name="Cheng Q."/>
        </authorList>
    </citation>
    <scope>NUCLEOTIDE SEQUENCE [LARGE SCALE GENOMIC DNA]</scope>
    <source>
        <strain evidence="13 14">NL1</strain>
    </source>
</reference>
<dbReference type="PANTHER" id="PTHR47660">
    <property type="entry name" value="TRANSCRIPTION FACTOR WITH C2H2 AND ZN(2)-CYS(6) DNA BINDING DOMAIN (EUROFUNG)-RELATED-RELATED"/>
    <property type="match status" value="1"/>
</dbReference>
<dbReference type="EMBL" id="MZNU01000330">
    <property type="protein sequence ID" value="OWP00319.1"/>
    <property type="molecule type" value="Genomic_DNA"/>
</dbReference>
<dbReference type="GO" id="GO:0003677">
    <property type="term" value="F:DNA binding"/>
    <property type="evidence" value="ECO:0007669"/>
    <property type="project" value="UniProtKB-KW"/>
</dbReference>
<evidence type="ECO:0000256" key="10">
    <source>
        <dbReference type="PROSITE-ProRule" id="PRU00042"/>
    </source>
</evidence>
<dbReference type="Proteomes" id="UP000242519">
    <property type="component" value="Unassembled WGS sequence"/>
</dbReference>
<evidence type="ECO:0000259" key="12">
    <source>
        <dbReference type="PROSITE" id="PS50157"/>
    </source>
</evidence>
<feature type="region of interest" description="Disordered" evidence="11">
    <location>
        <begin position="187"/>
        <end position="210"/>
    </location>
</feature>
<evidence type="ECO:0000256" key="7">
    <source>
        <dbReference type="ARBA" id="ARBA00023125"/>
    </source>
</evidence>
<keyword evidence="6" id="KW-0805">Transcription regulation</keyword>
<keyword evidence="4 10" id="KW-0863">Zinc-finger</keyword>
<dbReference type="InterPro" id="IPR007219">
    <property type="entry name" value="XnlR_reg_dom"/>
</dbReference>
<organism evidence="13 14">
    <name type="scientific">Diplocarpon coronariae</name>
    <dbReference type="NCBI Taxonomy" id="2795749"/>
    <lineage>
        <taxon>Eukaryota</taxon>
        <taxon>Fungi</taxon>
        <taxon>Dikarya</taxon>
        <taxon>Ascomycota</taxon>
        <taxon>Pezizomycotina</taxon>
        <taxon>Leotiomycetes</taxon>
        <taxon>Helotiales</taxon>
        <taxon>Drepanopezizaceae</taxon>
        <taxon>Diplocarpon</taxon>
    </lineage>
</organism>
<dbReference type="InParanoid" id="A0A218YWV4"/>
<dbReference type="Gene3D" id="3.30.160.60">
    <property type="entry name" value="Classic Zinc Finger"/>
    <property type="match status" value="2"/>
</dbReference>
<dbReference type="GO" id="GO:0005634">
    <property type="term" value="C:nucleus"/>
    <property type="evidence" value="ECO:0007669"/>
    <property type="project" value="UniProtKB-SubCell"/>
</dbReference>
<keyword evidence="7" id="KW-0238">DNA-binding</keyword>
<evidence type="ECO:0000256" key="8">
    <source>
        <dbReference type="ARBA" id="ARBA00023163"/>
    </source>
</evidence>
<evidence type="ECO:0000256" key="2">
    <source>
        <dbReference type="ARBA" id="ARBA00022723"/>
    </source>
</evidence>
<dbReference type="InterPro" id="IPR036236">
    <property type="entry name" value="Znf_C2H2_sf"/>
</dbReference>
<dbReference type="OrthoDB" id="3945418at2759"/>
<dbReference type="STRING" id="503106.A0A218YWV4"/>
<dbReference type="SUPFAM" id="SSF57667">
    <property type="entry name" value="beta-beta-alpha zinc fingers"/>
    <property type="match status" value="1"/>
</dbReference>
<dbReference type="CDD" id="cd12148">
    <property type="entry name" value="fungal_TF_MHR"/>
    <property type="match status" value="1"/>
</dbReference>
<dbReference type="PROSITE" id="PS50157">
    <property type="entry name" value="ZINC_FINGER_C2H2_2"/>
    <property type="match status" value="1"/>
</dbReference>
<comment type="caution">
    <text evidence="13">The sequence shown here is derived from an EMBL/GenBank/DDBJ whole genome shotgun (WGS) entry which is preliminary data.</text>
</comment>
<dbReference type="AlphaFoldDB" id="A0A218YWV4"/>